<reference evidence="1" key="1">
    <citation type="submission" date="2022-06" db="EMBL/GenBank/DDBJ databases">
        <authorList>
            <person name="Legras J.-L."/>
            <person name="Devillers H."/>
            <person name="Grondin C."/>
        </authorList>
    </citation>
    <scope>NUCLEOTIDE SEQUENCE</scope>
    <source>
        <strain evidence="1">CLIB 1444</strain>
    </source>
</reference>
<sequence>MKPARVQVEQNELPEQQKGLNFNIWYLNSGGSSKTTEKAQFRVNIKKDSGTTKVNSGSICLFFARGYCTKGKNCQYLHRLPQKGDYFPPAKDCFGRDRTNNYRDDMMGVASFAYNSTLYIGGFNLSDNIQTILTKHFGEFGKIEKIKLLKNLNCGFLTYSSEYEAQFAMEAMQGQSLDNNEIVRVRWASEDPNPEAQRENKRKLEERTIEVVRKLLKTDDAGASVESVEPVIEEPEDIEEQEQPQIQPPQSQELQESQEPLGEESKSLFNKDSLKILSQLKKPKSQPSLALGYSSDDE</sequence>
<keyword evidence="2" id="KW-1185">Reference proteome</keyword>
<gene>
    <name evidence="1" type="ORF">CLIB1444_06S06458</name>
</gene>
<organism evidence="1 2">
    <name type="scientific">[Candida] jaroonii</name>
    <dbReference type="NCBI Taxonomy" id="467808"/>
    <lineage>
        <taxon>Eukaryota</taxon>
        <taxon>Fungi</taxon>
        <taxon>Dikarya</taxon>
        <taxon>Ascomycota</taxon>
        <taxon>Saccharomycotina</taxon>
        <taxon>Pichiomycetes</taxon>
        <taxon>Debaryomycetaceae</taxon>
        <taxon>Yamadazyma</taxon>
    </lineage>
</organism>
<evidence type="ECO:0000313" key="1">
    <source>
        <dbReference type="EMBL" id="CAH6721626.1"/>
    </source>
</evidence>
<dbReference type="EMBL" id="CALSDN010000006">
    <property type="protein sequence ID" value="CAH6721626.1"/>
    <property type="molecule type" value="Genomic_DNA"/>
</dbReference>
<evidence type="ECO:0000313" key="2">
    <source>
        <dbReference type="Proteomes" id="UP001152531"/>
    </source>
</evidence>
<accession>A0ACA9Y9I1</accession>
<proteinExistence type="predicted"/>
<protein>
    <submittedName>
        <fullName evidence="1">Pre-mRNA-splicing factor Cwc2p</fullName>
    </submittedName>
</protein>
<dbReference type="Proteomes" id="UP001152531">
    <property type="component" value="Unassembled WGS sequence"/>
</dbReference>
<comment type="caution">
    <text evidence="1">The sequence shown here is derived from an EMBL/GenBank/DDBJ whole genome shotgun (WGS) entry which is preliminary data.</text>
</comment>
<name>A0ACA9Y9I1_9ASCO</name>